<reference evidence="16" key="1">
    <citation type="submission" date="2011-03" db="EMBL/GenBank/DDBJ databases">
        <title>Version 3 of the genome sequence of Otolemur garnettii (Bushbaby).</title>
        <authorList>
            <consortium name="The Broad Institute Genome Sequencing Platform"/>
            <person name="Di Palma F."/>
            <person name="Johnson J."/>
            <person name="Lander E.S."/>
            <person name="Lindblad-Toh K."/>
            <person name="Jaffe D.B."/>
            <person name="Gnerre S."/>
            <person name="MacCallum I."/>
            <person name="Przybylski D."/>
            <person name="Ribeiro F.J."/>
            <person name="Burton J.N."/>
            <person name="Walker B.J."/>
            <person name="Sharpe T."/>
            <person name="Hall G."/>
        </authorList>
    </citation>
    <scope>NUCLEOTIDE SEQUENCE [LARGE SCALE GENOMIC DNA]</scope>
</reference>
<evidence type="ECO:0000256" key="5">
    <source>
        <dbReference type="ARBA" id="ARBA00022454"/>
    </source>
</evidence>
<dbReference type="PANTHER" id="PTHR13989">
    <property type="entry name" value="REPLICATION PROTEIN A-RELATED"/>
    <property type="match status" value="1"/>
</dbReference>
<proteinExistence type="inferred from homology"/>
<dbReference type="FunFam" id="1.10.10.980:FF:000001">
    <property type="entry name" value="CST complex subunit STN1"/>
    <property type="match status" value="1"/>
</dbReference>
<evidence type="ECO:0000313" key="16">
    <source>
        <dbReference type="Proteomes" id="UP000005225"/>
    </source>
</evidence>
<dbReference type="Proteomes" id="UP000005225">
    <property type="component" value="Unassembled WGS sequence"/>
</dbReference>
<evidence type="ECO:0000313" key="15">
    <source>
        <dbReference type="Ensembl" id="ENSOGAP00000007820.2"/>
    </source>
</evidence>
<evidence type="ECO:0000256" key="1">
    <source>
        <dbReference type="ARBA" id="ARBA00004123"/>
    </source>
</evidence>
<dbReference type="SUPFAM" id="SSF50249">
    <property type="entry name" value="Nucleic acid-binding proteins"/>
    <property type="match status" value="1"/>
</dbReference>
<dbReference type="FunFam" id="2.40.50.140:FF:000181">
    <property type="entry name" value="CST complex subunit STN1"/>
    <property type="match status" value="1"/>
</dbReference>
<dbReference type="Gene3D" id="2.40.50.140">
    <property type="entry name" value="Nucleic acid-binding proteins"/>
    <property type="match status" value="1"/>
</dbReference>
<accession>H0WZ32</accession>
<protein>
    <recommendedName>
        <fullName evidence="4 12">CST complex subunit STN1</fullName>
    </recommendedName>
    <alternativeName>
        <fullName evidence="10 12">Oligonucleotide/oligosaccharide-binding fold-containing protein 1</fullName>
    </alternativeName>
    <alternativeName>
        <fullName evidence="9 12">Suppressor of cdc thirteen homolog</fullName>
    </alternativeName>
</protein>
<dbReference type="GO" id="GO:0032211">
    <property type="term" value="P:negative regulation of telomere maintenance via telomerase"/>
    <property type="evidence" value="ECO:0007669"/>
    <property type="project" value="Ensembl"/>
</dbReference>
<dbReference type="Ensembl" id="ENSOGAT00000008725.2">
    <property type="protein sequence ID" value="ENSOGAP00000007820.2"/>
    <property type="gene ID" value="ENSOGAG00000008722.2"/>
</dbReference>
<evidence type="ECO:0000259" key="14">
    <source>
        <dbReference type="Pfam" id="PF10451"/>
    </source>
</evidence>
<keyword evidence="5 12" id="KW-0158">Chromosome</keyword>
<keyword evidence="8 12" id="KW-0539">Nucleus</keyword>
<feature type="domain" description="Stn1 C-terminal" evidence="13">
    <location>
        <begin position="215"/>
        <end position="380"/>
    </location>
</feature>
<keyword evidence="16" id="KW-1185">Reference proteome</keyword>
<feature type="domain" description="CST complex subunit Stn1 N-terminal" evidence="14">
    <location>
        <begin position="50"/>
        <end position="99"/>
    </location>
</feature>
<dbReference type="GO" id="GO:0016233">
    <property type="term" value="P:telomere capping"/>
    <property type="evidence" value="ECO:0007669"/>
    <property type="project" value="InterPro"/>
</dbReference>
<evidence type="ECO:0000256" key="12">
    <source>
        <dbReference type="PIRNR" id="PIRNR036950"/>
    </source>
</evidence>
<dbReference type="GO" id="GO:0010833">
    <property type="term" value="P:telomere maintenance via telomere lengthening"/>
    <property type="evidence" value="ECO:0007669"/>
    <property type="project" value="UniProtKB-UniRule"/>
</dbReference>
<keyword evidence="6 12" id="KW-0779">Telomere</keyword>
<evidence type="ECO:0000256" key="3">
    <source>
        <dbReference type="ARBA" id="ARBA00009698"/>
    </source>
</evidence>
<dbReference type="GO" id="GO:1990879">
    <property type="term" value="C:CST complex"/>
    <property type="evidence" value="ECO:0007669"/>
    <property type="project" value="Ensembl"/>
</dbReference>
<dbReference type="GeneTree" id="ENSGT00390000000909"/>
<dbReference type="EMBL" id="AAQR03047060">
    <property type="status" value="NOT_ANNOTATED_CDS"/>
    <property type="molecule type" value="Genomic_DNA"/>
</dbReference>
<dbReference type="EMBL" id="AAQR03047059">
    <property type="status" value="NOT_ANNOTATED_CDS"/>
    <property type="molecule type" value="Genomic_DNA"/>
</dbReference>
<comment type="function">
    <text evidence="12">Component of the CST complex. The CST complex binds single-stranded DNA with high affinity in a sequence-independent manner, while isolated subunits bind DNA with low affinity by themselves.</text>
</comment>
<name>H0WZ32_OTOGA</name>
<evidence type="ECO:0000256" key="9">
    <source>
        <dbReference type="ARBA" id="ARBA00030039"/>
    </source>
</evidence>
<dbReference type="eggNOG" id="KOG3108">
    <property type="taxonomic scope" value="Eukaryota"/>
</dbReference>
<evidence type="ECO:0000259" key="13">
    <source>
        <dbReference type="Pfam" id="PF09170"/>
    </source>
</evidence>
<keyword evidence="7 12" id="KW-0238">DNA-binding</keyword>
<dbReference type="InterPro" id="IPR036388">
    <property type="entry name" value="WH-like_DNA-bd_sf"/>
</dbReference>
<dbReference type="OMA" id="LCWKDEK"/>
<dbReference type="InterPro" id="IPR015253">
    <property type="entry name" value="CST_STN1_C"/>
</dbReference>
<dbReference type="InterPro" id="IPR040260">
    <property type="entry name" value="RFA2-like"/>
</dbReference>
<dbReference type="Pfam" id="PF10451">
    <property type="entry name" value="Stn1"/>
    <property type="match status" value="1"/>
</dbReference>
<reference evidence="15" key="2">
    <citation type="submission" date="2025-08" db="UniProtKB">
        <authorList>
            <consortium name="Ensembl"/>
        </authorList>
    </citation>
    <scope>IDENTIFICATION</scope>
</reference>
<dbReference type="EMBL" id="AAQR03047058">
    <property type="status" value="NOT_ANNOTATED_CDS"/>
    <property type="molecule type" value="Genomic_DNA"/>
</dbReference>
<dbReference type="InterPro" id="IPR036390">
    <property type="entry name" value="WH_DNA-bd_sf"/>
</dbReference>
<evidence type="ECO:0000256" key="2">
    <source>
        <dbReference type="ARBA" id="ARBA00004574"/>
    </source>
</evidence>
<evidence type="ECO:0000256" key="10">
    <source>
        <dbReference type="ARBA" id="ARBA00030852"/>
    </source>
</evidence>
<evidence type="ECO:0000256" key="7">
    <source>
        <dbReference type="ARBA" id="ARBA00023125"/>
    </source>
</evidence>
<dbReference type="AlphaFoldDB" id="H0WZ32"/>
<evidence type="ECO:0000256" key="6">
    <source>
        <dbReference type="ARBA" id="ARBA00022895"/>
    </source>
</evidence>
<dbReference type="HOGENOM" id="CLU_063889_0_0_1"/>
<dbReference type="FunCoup" id="H0WZ32">
    <property type="interactions" value="922"/>
</dbReference>
<dbReference type="GO" id="GO:0005654">
    <property type="term" value="C:nucleoplasm"/>
    <property type="evidence" value="ECO:0007669"/>
    <property type="project" value="Ensembl"/>
</dbReference>
<dbReference type="InterPro" id="IPR012340">
    <property type="entry name" value="NA-bd_OB-fold"/>
</dbReference>
<evidence type="ECO:0000256" key="11">
    <source>
        <dbReference type="ARBA" id="ARBA00062172"/>
    </source>
</evidence>
<dbReference type="InterPro" id="IPR042082">
    <property type="entry name" value="CST_Stn1_wHTH1_sf"/>
</dbReference>
<dbReference type="GO" id="GO:0045740">
    <property type="term" value="P:positive regulation of DNA replication"/>
    <property type="evidence" value="ECO:0007669"/>
    <property type="project" value="Ensembl"/>
</dbReference>
<dbReference type="InterPro" id="IPR014647">
    <property type="entry name" value="Stn1"/>
</dbReference>
<sequence length="380" mass="43414">KPQPSLLMQSESSQCEEETPSLLWGLDPVFLAFAKLYIRDILDLKESRQVPGIFLYNGHPIKQVDILGTVIEVNERDAFYSYGVDDSTGVIKCVCWKKQSDTESLPGRTAAAPSTAGELSLTSQLQKLREAIKQKTKLEIGDVIRIRGYIRTYREQREIHATAYYKVDDPVWNIQIARMLELPIIYRKVYDQPFRSPALEKEKALSNPGAPDLTSLTCLLSEKAREFLVENRVQTFYQQELEMVESLLSLARQPVVHSTSSNQVTVQKDTTSKAIHSIFKNAIQLLQEKGLVFQKDGGFNHLYYVTREDKDLHRNIRRLIQEECQKPNHVEKGCHFLHILACARLSVLPGLSEAVLRQVLELLEDQSDIVSTMEHHYIAF</sequence>
<organism evidence="15 16">
    <name type="scientific">Otolemur garnettii</name>
    <name type="common">Small-eared galago</name>
    <name type="synonym">Garnett's greater bushbaby</name>
    <dbReference type="NCBI Taxonomy" id="30611"/>
    <lineage>
        <taxon>Eukaryota</taxon>
        <taxon>Metazoa</taxon>
        <taxon>Chordata</taxon>
        <taxon>Craniata</taxon>
        <taxon>Vertebrata</taxon>
        <taxon>Euteleostomi</taxon>
        <taxon>Mammalia</taxon>
        <taxon>Eutheria</taxon>
        <taxon>Euarchontoglires</taxon>
        <taxon>Primates</taxon>
        <taxon>Strepsirrhini</taxon>
        <taxon>Lorisiformes</taxon>
        <taxon>Galagidae</taxon>
        <taxon>Otolemur</taxon>
    </lineage>
</organism>
<dbReference type="GO" id="GO:0045111">
    <property type="term" value="C:intermediate filament cytoskeleton"/>
    <property type="evidence" value="ECO:0007669"/>
    <property type="project" value="Ensembl"/>
</dbReference>
<dbReference type="PIRSF" id="PIRSF036950">
    <property type="entry name" value="UCP036950"/>
    <property type="match status" value="1"/>
</dbReference>
<dbReference type="Pfam" id="PF09170">
    <property type="entry name" value="STN1_2"/>
    <property type="match status" value="1"/>
</dbReference>
<comment type="similarity">
    <text evidence="3">Belongs to the STN1 family.</text>
</comment>
<comment type="subunit">
    <text evidence="11">Component of the CST complex, composed of TEN1/C17orf106, CTC1/C17orf68 and STN1; in the complex interacts directly with TEN1 and CTC1. Interacts with ACD/TPP1, POT1 and POLA1.</text>
</comment>
<dbReference type="EMBL" id="AAQR03047061">
    <property type="status" value="NOT_ANNOTATED_CDS"/>
    <property type="molecule type" value="Genomic_DNA"/>
</dbReference>
<dbReference type="STRING" id="30611.ENSOGAP00000007820"/>
<dbReference type="FunFam" id="1.10.10.10:FF:000275">
    <property type="entry name" value="CST complex subunit STN1"/>
    <property type="match status" value="1"/>
</dbReference>
<reference evidence="15" key="3">
    <citation type="submission" date="2025-09" db="UniProtKB">
        <authorList>
            <consortium name="Ensembl"/>
        </authorList>
    </citation>
    <scope>IDENTIFICATION</scope>
</reference>
<dbReference type="CDD" id="cd04483">
    <property type="entry name" value="hOBFC1_like"/>
    <property type="match status" value="1"/>
</dbReference>
<evidence type="ECO:0000256" key="4">
    <source>
        <dbReference type="ARBA" id="ARBA00017411"/>
    </source>
</evidence>
<dbReference type="SUPFAM" id="SSF46785">
    <property type="entry name" value="Winged helix' DNA-binding domain"/>
    <property type="match status" value="1"/>
</dbReference>
<dbReference type="Gene3D" id="1.10.10.10">
    <property type="entry name" value="Winged helix-like DNA-binding domain superfamily/Winged helix DNA-binding domain"/>
    <property type="match status" value="1"/>
</dbReference>
<dbReference type="PANTHER" id="PTHR13989:SF33">
    <property type="entry name" value="CST COMPLEX SUBUNIT STN1"/>
    <property type="match status" value="1"/>
</dbReference>
<dbReference type="GO" id="GO:0001650">
    <property type="term" value="C:fibrillar center"/>
    <property type="evidence" value="ECO:0007669"/>
    <property type="project" value="Ensembl"/>
</dbReference>
<evidence type="ECO:0000256" key="8">
    <source>
        <dbReference type="ARBA" id="ARBA00023242"/>
    </source>
</evidence>
<dbReference type="Gene3D" id="1.10.10.980">
    <property type="entry name" value="CST, Suppressor of Cdc13 homolog, complex subunit STN1, N-terminal domain"/>
    <property type="match status" value="1"/>
</dbReference>
<dbReference type="GO" id="GO:0043047">
    <property type="term" value="F:single-stranded telomeric DNA binding"/>
    <property type="evidence" value="ECO:0007669"/>
    <property type="project" value="UniProtKB-UniRule"/>
</dbReference>
<comment type="subcellular location">
    <subcellularLocation>
        <location evidence="2">Chromosome</location>
        <location evidence="2">Telomere</location>
    </subcellularLocation>
    <subcellularLocation>
        <location evidence="1 12">Nucleus</location>
    </subcellularLocation>
</comment>
<dbReference type="InterPro" id="IPR018856">
    <property type="entry name" value="Stn1_N"/>
</dbReference>
<dbReference type="InParanoid" id="H0WZ32"/>